<reference evidence="4 5" key="1">
    <citation type="submission" date="2019-02" db="EMBL/GenBank/DDBJ databases">
        <title>Deep-cultivation of Planctomycetes and their phenomic and genomic characterization uncovers novel biology.</title>
        <authorList>
            <person name="Wiegand S."/>
            <person name="Jogler M."/>
            <person name="Boedeker C."/>
            <person name="Pinto D."/>
            <person name="Vollmers J."/>
            <person name="Rivas-Marin E."/>
            <person name="Kohn T."/>
            <person name="Peeters S.H."/>
            <person name="Heuer A."/>
            <person name="Rast P."/>
            <person name="Oberbeckmann S."/>
            <person name="Bunk B."/>
            <person name="Jeske O."/>
            <person name="Meyerdierks A."/>
            <person name="Storesund J.E."/>
            <person name="Kallscheuer N."/>
            <person name="Luecker S."/>
            <person name="Lage O.M."/>
            <person name="Pohl T."/>
            <person name="Merkel B.J."/>
            <person name="Hornburger P."/>
            <person name="Mueller R.-W."/>
            <person name="Bruemmer F."/>
            <person name="Labrenz M."/>
            <person name="Spormann A.M."/>
            <person name="Op Den Camp H."/>
            <person name="Overmann J."/>
            <person name="Amann R."/>
            <person name="Jetten M.S.M."/>
            <person name="Mascher T."/>
            <person name="Medema M.H."/>
            <person name="Devos D.P."/>
            <person name="Kaster A.-K."/>
            <person name="Ovreas L."/>
            <person name="Rohde M."/>
            <person name="Galperin M.Y."/>
            <person name="Jogler C."/>
        </authorList>
    </citation>
    <scope>NUCLEOTIDE SEQUENCE [LARGE SCALE GENOMIC DNA]</scope>
    <source>
        <strain evidence="4 5">Pla123a</strain>
    </source>
</reference>
<keyword evidence="2" id="KW-1133">Transmembrane helix</keyword>
<keyword evidence="5" id="KW-1185">Reference proteome</keyword>
<gene>
    <name evidence="4" type="primary">epsL_2</name>
    <name evidence="4" type="ORF">Pla123a_41820</name>
</gene>
<feature type="transmembrane region" description="Helical" evidence="2">
    <location>
        <begin position="138"/>
        <end position="161"/>
    </location>
</feature>
<evidence type="ECO:0000313" key="4">
    <source>
        <dbReference type="EMBL" id="TWT67626.1"/>
    </source>
</evidence>
<protein>
    <submittedName>
        <fullName evidence="4">Putative sugar transferase EpsL</fullName>
        <ecNumber evidence="4">2.-.-.-</ecNumber>
    </submittedName>
</protein>
<comment type="similarity">
    <text evidence="1">Belongs to the bacterial sugar transferase family.</text>
</comment>
<dbReference type="EC" id="2.-.-.-" evidence="4"/>
<keyword evidence="2" id="KW-0472">Membrane</keyword>
<evidence type="ECO:0000313" key="5">
    <source>
        <dbReference type="Proteomes" id="UP000318478"/>
    </source>
</evidence>
<dbReference type="Pfam" id="PF02397">
    <property type="entry name" value="Bac_transf"/>
    <property type="match status" value="1"/>
</dbReference>
<evidence type="ECO:0000259" key="3">
    <source>
        <dbReference type="Pfam" id="PF02397"/>
    </source>
</evidence>
<dbReference type="AlphaFoldDB" id="A0A5C5XWC5"/>
<organism evidence="4 5">
    <name type="scientific">Posidoniimonas polymericola</name>
    <dbReference type="NCBI Taxonomy" id="2528002"/>
    <lineage>
        <taxon>Bacteria</taxon>
        <taxon>Pseudomonadati</taxon>
        <taxon>Planctomycetota</taxon>
        <taxon>Planctomycetia</taxon>
        <taxon>Pirellulales</taxon>
        <taxon>Lacipirellulaceae</taxon>
        <taxon>Posidoniimonas</taxon>
    </lineage>
</organism>
<keyword evidence="4" id="KW-0808">Transferase</keyword>
<evidence type="ECO:0000256" key="2">
    <source>
        <dbReference type="SAM" id="Phobius"/>
    </source>
</evidence>
<accession>A0A5C5XWC5</accession>
<feature type="domain" description="Bacterial sugar transferase" evidence="3">
    <location>
        <begin position="133"/>
        <end position="318"/>
    </location>
</feature>
<evidence type="ECO:0000256" key="1">
    <source>
        <dbReference type="ARBA" id="ARBA00006464"/>
    </source>
</evidence>
<dbReference type="InterPro" id="IPR003362">
    <property type="entry name" value="Bact_transf"/>
</dbReference>
<dbReference type="Proteomes" id="UP000318478">
    <property type="component" value="Unassembled WGS sequence"/>
</dbReference>
<dbReference type="PANTHER" id="PTHR30576:SF10">
    <property type="entry name" value="SLL5057 PROTEIN"/>
    <property type="match status" value="1"/>
</dbReference>
<dbReference type="PANTHER" id="PTHR30576">
    <property type="entry name" value="COLANIC BIOSYNTHESIS UDP-GLUCOSE LIPID CARRIER TRANSFERASE"/>
    <property type="match status" value="1"/>
</dbReference>
<dbReference type="EMBL" id="SJPO01000012">
    <property type="protein sequence ID" value="TWT67626.1"/>
    <property type="molecule type" value="Genomic_DNA"/>
</dbReference>
<name>A0A5C5XWC5_9BACT</name>
<proteinExistence type="inferred from homology"/>
<sequence>MRVDRNGSVLAILSVSLPAEVCDGRGLLALDDFLYARLRQTDTVGWRTDGRLGLLLPDTSREGAEVVADAIAEQLGEHAVDAAFEIHIYPDQSDHADSHQQAKEPVGVDSPVGAGVDAGIGDRVFFQAMPGWKRAVDIAGASLGLIVAGPFLLTAAGAVVLTSRGGAFYRQEREGLAGKRFQILKLRTMVADADRQKASLRHHSVQDGPAFKMYRDPRVTTVGRFLRATSLDELPQLINVLRGDMSLVGPRPLPVDESLACSRWQRRRLQVTPGITCTWQVTGRNTVTFDEWMRMDLRYARRRSLAQDLWLLACTGPSILLARGPR</sequence>
<comment type="caution">
    <text evidence="4">The sequence shown here is derived from an EMBL/GenBank/DDBJ whole genome shotgun (WGS) entry which is preliminary data.</text>
</comment>
<keyword evidence="2" id="KW-0812">Transmembrane</keyword>
<dbReference type="GO" id="GO:0016780">
    <property type="term" value="F:phosphotransferase activity, for other substituted phosphate groups"/>
    <property type="evidence" value="ECO:0007669"/>
    <property type="project" value="TreeGrafter"/>
</dbReference>